<protein>
    <recommendedName>
        <fullName evidence="3 7">Altered inheritance of mitochondria protein 11</fullName>
    </recommendedName>
</protein>
<evidence type="ECO:0000256" key="2">
    <source>
        <dbReference type="ARBA" id="ARBA00008938"/>
    </source>
</evidence>
<name>A0A1E4TUM2_PACTA</name>
<keyword evidence="9" id="KW-1185">Reference proteome</keyword>
<evidence type="ECO:0000256" key="7">
    <source>
        <dbReference type="RuleBase" id="RU367098"/>
    </source>
</evidence>
<dbReference type="InterPro" id="IPR038814">
    <property type="entry name" value="AIM11"/>
</dbReference>
<dbReference type="GO" id="GO:0016020">
    <property type="term" value="C:membrane"/>
    <property type="evidence" value="ECO:0007669"/>
    <property type="project" value="UniProtKB-SubCell"/>
</dbReference>
<evidence type="ECO:0000313" key="8">
    <source>
        <dbReference type="EMBL" id="ODV95475.1"/>
    </source>
</evidence>
<dbReference type="PANTHER" id="PTHR39136:SF1">
    <property type="entry name" value="ALTERED INHERITANCE OF MITOCHONDRIA PROTEIN 11"/>
    <property type="match status" value="1"/>
</dbReference>
<dbReference type="PANTHER" id="PTHR39136">
    <property type="entry name" value="ALTERED INHERITANCE OF MITOCHONDRIA PROTEIN 11"/>
    <property type="match status" value="1"/>
</dbReference>
<dbReference type="STRING" id="669874.A0A1E4TUM2"/>
<feature type="transmembrane region" description="Helical" evidence="7">
    <location>
        <begin position="80"/>
        <end position="106"/>
    </location>
</feature>
<evidence type="ECO:0000256" key="5">
    <source>
        <dbReference type="ARBA" id="ARBA00022989"/>
    </source>
</evidence>
<evidence type="ECO:0000256" key="6">
    <source>
        <dbReference type="ARBA" id="ARBA00023136"/>
    </source>
</evidence>
<dbReference type="OrthoDB" id="4088121at2759"/>
<feature type="transmembrane region" description="Helical" evidence="7">
    <location>
        <begin position="34"/>
        <end position="52"/>
    </location>
</feature>
<dbReference type="GO" id="GO:0005739">
    <property type="term" value="C:mitochondrion"/>
    <property type="evidence" value="ECO:0007669"/>
    <property type="project" value="TreeGrafter"/>
</dbReference>
<comment type="subcellular location">
    <subcellularLocation>
        <location evidence="1 7">Membrane</location>
        <topology evidence="1 7">Multi-pass membrane protein</topology>
    </subcellularLocation>
</comment>
<keyword evidence="4 7" id="KW-0812">Transmembrane</keyword>
<keyword evidence="6 7" id="KW-0472">Membrane</keyword>
<dbReference type="Proteomes" id="UP000094236">
    <property type="component" value="Unassembled WGS sequence"/>
</dbReference>
<evidence type="ECO:0000256" key="1">
    <source>
        <dbReference type="ARBA" id="ARBA00004141"/>
    </source>
</evidence>
<keyword evidence="5 7" id="KW-1133">Transmembrane helix</keyword>
<sequence>MVETLSLNKFLGRRDPSELSDEVKKYNERRFKQMALFYGCTVATFLCSKISHRGVISRRYVPNYYQHNHVPPPFSFYRDALTAVTLSTLLAISTTSMFVTGSFWYLDISNFKEFSFRLKKYLGGEEKETELMKLPLDKDSESIQNSINDFINDYAKNGK</sequence>
<evidence type="ECO:0000256" key="4">
    <source>
        <dbReference type="ARBA" id="ARBA00022692"/>
    </source>
</evidence>
<dbReference type="EMBL" id="KV454014">
    <property type="protein sequence ID" value="ODV95475.1"/>
    <property type="molecule type" value="Genomic_DNA"/>
</dbReference>
<evidence type="ECO:0000256" key="3">
    <source>
        <dbReference type="ARBA" id="ARBA00021144"/>
    </source>
</evidence>
<comment type="similarity">
    <text evidence="2 7">Belongs to the AIM11 family.</text>
</comment>
<accession>A0A1E4TUM2</accession>
<proteinExistence type="inferred from homology"/>
<organism evidence="8 9">
    <name type="scientific">Pachysolen tannophilus NRRL Y-2460</name>
    <dbReference type="NCBI Taxonomy" id="669874"/>
    <lineage>
        <taxon>Eukaryota</taxon>
        <taxon>Fungi</taxon>
        <taxon>Dikarya</taxon>
        <taxon>Ascomycota</taxon>
        <taxon>Saccharomycotina</taxon>
        <taxon>Pichiomycetes</taxon>
        <taxon>Pachysolenaceae</taxon>
        <taxon>Pachysolen</taxon>
    </lineage>
</organism>
<gene>
    <name evidence="7" type="primary">AIM11</name>
    <name evidence="8" type="ORF">PACTADRAFT_50191</name>
</gene>
<dbReference type="AlphaFoldDB" id="A0A1E4TUM2"/>
<evidence type="ECO:0000313" key="9">
    <source>
        <dbReference type="Proteomes" id="UP000094236"/>
    </source>
</evidence>
<reference evidence="9" key="1">
    <citation type="submission" date="2016-05" db="EMBL/GenBank/DDBJ databases">
        <title>Comparative genomics of biotechnologically important yeasts.</title>
        <authorList>
            <consortium name="DOE Joint Genome Institute"/>
            <person name="Riley R."/>
            <person name="Haridas S."/>
            <person name="Wolfe K.H."/>
            <person name="Lopes M.R."/>
            <person name="Hittinger C.T."/>
            <person name="Goker M."/>
            <person name="Salamov A."/>
            <person name="Wisecaver J."/>
            <person name="Long T.M."/>
            <person name="Aerts A.L."/>
            <person name="Barry K."/>
            <person name="Choi C."/>
            <person name="Clum A."/>
            <person name="Coughlan A.Y."/>
            <person name="Deshpande S."/>
            <person name="Douglass A.P."/>
            <person name="Hanson S.J."/>
            <person name="Klenk H.-P."/>
            <person name="Labutti K."/>
            <person name="Lapidus A."/>
            <person name="Lindquist E."/>
            <person name="Lipzen A."/>
            <person name="Meier-Kolthoff J.P."/>
            <person name="Ohm R.A."/>
            <person name="Otillar R.P."/>
            <person name="Pangilinan J."/>
            <person name="Peng Y."/>
            <person name="Rokas A."/>
            <person name="Rosa C.A."/>
            <person name="Scheuner C."/>
            <person name="Sibirny A.A."/>
            <person name="Slot J.C."/>
            <person name="Stielow J.B."/>
            <person name="Sun H."/>
            <person name="Kurtzman C.P."/>
            <person name="Blackwell M."/>
            <person name="Grigoriev I.V."/>
            <person name="Jeffries T.W."/>
        </authorList>
    </citation>
    <scope>NUCLEOTIDE SEQUENCE [LARGE SCALE GENOMIC DNA]</scope>
    <source>
        <strain evidence="9">NRRL Y-2460</strain>
    </source>
</reference>